<proteinExistence type="predicted"/>
<evidence type="ECO:0000313" key="1">
    <source>
        <dbReference type="EMBL" id="TKD10427.1"/>
    </source>
</evidence>
<keyword evidence="2" id="KW-1185">Reference proteome</keyword>
<dbReference type="Proteomes" id="UP000309215">
    <property type="component" value="Unassembled WGS sequence"/>
</dbReference>
<accession>A0A4U1JGH7</accession>
<dbReference type="RefSeq" id="WP_136928391.1">
    <property type="nucleotide sequence ID" value="NZ_SSMQ01000006.1"/>
</dbReference>
<dbReference type="PROSITE" id="PS51257">
    <property type="entry name" value="PROKAR_LIPOPROTEIN"/>
    <property type="match status" value="1"/>
</dbReference>
<gene>
    <name evidence="1" type="ORF">E8A74_08250</name>
</gene>
<evidence type="ECO:0008006" key="3">
    <source>
        <dbReference type="Google" id="ProtNLM"/>
    </source>
</evidence>
<sequence>MSTRSALSWAALVASLAACERDAPTISSEPRGARLQTAGLVPVQTEEDFPALGCYERARDRTLLAQNDAYLLCIGATSDAPIACYERASAGLLLSAQAIELCRCAESLAPIACYERATQETTLTQPAILALCSATAMQRLYPNCTPVR</sequence>
<dbReference type="AlphaFoldDB" id="A0A4U1JGH7"/>
<dbReference type="EMBL" id="SSMQ01000006">
    <property type="protein sequence ID" value="TKD10427.1"/>
    <property type="molecule type" value="Genomic_DNA"/>
</dbReference>
<comment type="caution">
    <text evidence="1">The sequence shown here is derived from an EMBL/GenBank/DDBJ whole genome shotgun (WGS) entry which is preliminary data.</text>
</comment>
<dbReference type="OrthoDB" id="9834574at2"/>
<protein>
    <recommendedName>
        <fullName evidence="3">Lipoprotein</fullName>
    </recommendedName>
</protein>
<name>A0A4U1JGH7_9BACT</name>
<organism evidence="1 2">
    <name type="scientific">Polyangium fumosum</name>
    <dbReference type="NCBI Taxonomy" id="889272"/>
    <lineage>
        <taxon>Bacteria</taxon>
        <taxon>Pseudomonadati</taxon>
        <taxon>Myxococcota</taxon>
        <taxon>Polyangia</taxon>
        <taxon>Polyangiales</taxon>
        <taxon>Polyangiaceae</taxon>
        <taxon>Polyangium</taxon>
    </lineage>
</organism>
<reference evidence="1 2" key="1">
    <citation type="submission" date="2019-04" db="EMBL/GenBank/DDBJ databases">
        <authorList>
            <person name="Li Y."/>
            <person name="Wang J."/>
        </authorList>
    </citation>
    <scope>NUCLEOTIDE SEQUENCE [LARGE SCALE GENOMIC DNA]</scope>
    <source>
        <strain evidence="1 2">DSM 14668</strain>
    </source>
</reference>
<evidence type="ECO:0000313" key="2">
    <source>
        <dbReference type="Proteomes" id="UP000309215"/>
    </source>
</evidence>